<dbReference type="Proteomes" id="UP001386955">
    <property type="component" value="Unassembled WGS sequence"/>
</dbReference>
<evidence type="ECO:0000313" key="1">
    <source>
        <dbReference type="EMBL" id="KAK7398818.1"/>
    </source>
</evidence>
<organism evidence="1 2">
    <name type="scientific">Psophocarpus tetragonolobus</name>
    <name type="common">Winged bean</name>
    <name type="synonym">Dolichos tetragonolobus</name>
    <dbReference type="NCBI Taxonomy" id="3891"/>
    <lineage>
        <taxon>Eukaryota</taxon>
        <taxon>Viridiplantae</taxon>
        <taxon>Streptophyta</taxon>
        <taxon>Embryophyta</taxon>
        <taxon>Tracheophyta</taxon>
        <taxon>Spermatophyta</taxon>
        <taxon>Magnoliopsida</taxon>
        <taxon>eudicotyledons</taxon>
        <taxon>Gunneridae</taxon>
        <taxon>Pentapetalae</taxon>
        <taxon>rosids</taxon>
        <taxon>fabids</taxon>
        <taxon>Fabales</taxon>
        <taxon>Fabaceae</taxon>
        <taxon>Papilionoideae</taxon>
        <taxon>50 kb inversion clade</taxon>
        <taxon>NPAAA clade</taxon>
        <taxon>indigoferoid/millettioid clade</taxon>
        <taxon>Phaseoleae</taxon>
        <taxon>Psophocarpus</taxon>
    </lineage>
</organism>
<protein>
    <submittedName>
        <fullName evidence="1">Uncharacterized protein</fullName>
    </submittedName>
</protein>
<proteinExistence type="predicted"/>
<accession>A0AAN9SQK2</accession>
<keyword evidence="2" id="KW-1185">Reference proteome</keyword>
<sequence length="67" mass="8022">MFVFFITCYMDISISCFFFPSYQYYLYSEICAVALWLRNLSCPHDINGEYRPDPDPDPVDMATIYRR</sequence>
<gene>
    <name evidence="1" type="ORF">VNO78_09991</name>
</gene>
<comment type="caution">
    <text evidence="1">The sequence shown here is derived from an EMBL/GenBank/DDBJ whole genome shotgun (WGS) entry which is preliminary data.</text>
</comment>
<reference evidence="1 2" key="1">
    <citation type="submission" date="2024-01" db="EMBL/GenBank/DDBJ databases">
        <title>The genomes of 5 underutilized Papilionoideae crops provide insights into root nodulation and disease resistanc.</title>
        <authorList>
            <person name="Jiang F."/>
        </authorList>
    </citation>
    <scope>NUCLEOTIDE SEQUENCE [LARGE SCALE GENOMIC DNA]</scope>
    <source>
        <strain evidence="1">DUOXIRENSHENG_FW03</strain>
        <tissue evidence="1">Leaves</tissue>
    </source>
</reference>
<evidence type="ECO:0000313" key="2">
    <source>
        <dbReference type="Proteomes" id="UP001386955"/>
    </source>
</evidence>
<dbReference type="AlphaFoldDB" id="A0AAN9SQK2"/>
<dbReference type="EMBL" id="JAYMYS010000003">
    <property type="protein sequence ID" value="KAK7398818.1"/>
    <property type="molecule type" value="Genomic_DNA"/>
</dbReference>
<name>A0AAN9SQK2_PSOTE</name>